<dbReference type="OrthoDB" id="417550at2759"/>
<comment type="caution">
    <text evidence="1">The sequence shown here is derived from an EMBL/GenBank/DDBJ whole genome shotgun (WGS) entry which is preliminary data.</text>
</comment>
<accession>A0A8S0S0B8</accession>
<protein>
    <submittedName>
        <fullName evidence="1">Alcohol dehydrogenase, partial</fullName>
    </submittedName>
</protein>
<name>A0A8S0S0B8_OLEEU</name>
<organism evidence="1 2">
    <name type="scientific">Olea europaea subsp. europaea</name>
    <dbReference type="NCBI Taxonomy" id="158383"/>
    <lineage>
        <taxon>Eukaryota</taxon>
        <taxon>Viridiplantae</taxon>
        <taxon>Streptophyta</taxon>
        <taxon>Embryophyta</taxon>
        <taxon>Tracheophyta</taxon>
        <taxon>Spermatophyta</taxon>
        <taxon>Magnoliopsida</taxon>
        <taxon>eudicotyledons</taxon>
        <taxon>Gunneridae</taxon>
        <taxon>Pentapetalae</taxon>
        <taxon>asterids</taxon>
        <taxon>lamiids</taxon>
        <taxon>Lamiales</taxon>
        <taxon>Oleaceae</taxon>
        <taxon>Oleeae</taxon>
        <taxon>Olea</taxon>
    </lineage>
</organism>
<gene>
    <name evidence="1" type="ORF">OLEA9_A086070</name>
</gene>
<keyword evidence="2" id="KW-1185">Reference proteome</keyword>
<dbReference type="AlphaFoldDB" id="A0A8S0S0B8"/>
<evidence type="ECO:0000313" key="1">
    <source>
        <dbReference type="EMBL" id="CAA2984839.1"/>
    </source>
</evidence>
<dbReference type="EMBL" id="CACTIH010003779">
    <property type="protein sequence ID" value="CAA2984839.1"/>
    <property type="molecule type" value="Genomic_DNA"/>
</dbReference>
<sequence>MGLGTIVFVGARLHLSGELKYILLLCGRTIKGSIYGGVRPQTDLLKIVEKCINKEI</sequence>
<dbReference type="Proteomes" id="UP000594638">
    <property type="component" value="Unassembled WGS sequence"/>
</dbReference>
<dbReference type="Gramene" id="OE9A086070T1">
    <property type="protein sequence ID" value="OE9A086070C1"/>
    <property type="gene ID" value="OE9A086070"/>
</dbReference>
<evidence type="ECO:0000313" key="2">
    <source>
        <dbReference type="Proteomes" id="UP000594638"/>
    </source>
</evidence>
<reference evidence="1 2" key="1">
    <citation type="submission" date="2019-12" db="EMBL/GenBank/DDBJ databases">
        <authorList>
            <person name="Alioto T."/>
            <person name="Alioto T."/>
            <person name="Gomez Garrido J."/>
        </authorList>
    </citation>
    <scope>NUCLEOTIDE SEQUENCE [LARGE SCALE GENOMIC DNA]</scope>
</reference>
<proteinExistence type="predicted"/>